<evidence type="ECO:0000313" key="1">
    <source>
        <dbReference type="EMBL" id="KAJ8128610.1"/>
    </source>
</evidence>
<name>A0ACC2JMA3_9PEZI</name>
<proteinExistence type="predicted"/>
<comment type="caution">
    <text evidence="1">The sequence shown here is derived from an EMBL/GenBank/DDBJ whole genome shotgun (WGS) entry which is preliminary data.</text>
</comment>
<accession>A0ACC2JMA3</accession>
<sequence>MVTFALHDLVAGGGTVTSVNVPSEDVKLADERADELFGPEYEDDLMNFVFITVPDLTRLPFQDNSFDLVYACDIMAHLPTRTIGSYSPDILKVLTEMKRVTKPGGYMASRDIAAHHFFPEDDLGNLITSSLFRATGLRGWCGPHMPLFYRQLGFDLAEVHVDSTTTIRGHTRGDPLWASAYARKFEEGTETRERWIAAGVSAAKIDLIMEKLAQWGEMDHS</sequence>
<dbReference type="EMBL" id="JAPUUL010001015">
    <property type="protein sequence ID" value="KAJ8128610.1"/>
    <property type="molecule type" value="Genomic_DNA"/>
</dbReference>
<evidence type="ECO:0000313" key="2">
    <source>
        <dbReference type="Proteomes" id="UP001153332"/>
    </source>
</evidence>
<keyword evidence="2" id="KW-1185">Reference proteome</keyword>
<dbReference type="Proteomes" id="UP001153332">
    <property type="component" value="Unassembled WGS sequence"/>
</dbReference>
<protein>
    <submittedName>
        <fullName evidence="1">Uncharacterized protein</fullName>
    </submittedName>
</protein>
<reference evidence="1" key="1">
    <citation type="submission" date="2022-12" db="EMBL/GenBank/DDBJ databases">
        <title>Genome Sequence of Lasiodiplodia mahajangana.</title>
        <authorList>
            <person name="Buettner E."/>
        </authorList>
    </citation>
    <scope>NUCLEOTIDE SEQUENCE</scope>
    <source>
        <strain evidence="1">VT137</strain>
    </source>
</reference>
<organism evidence="1 2">
    <name type="scientific">Lasiodiplodia mahajangana</name>
    <dbReference type="NCBI Taxonomy" id="1108764"/>
    <lineage>
        <taxon>Eukaryota</taxon>
        <taxon>Fungi</taxon>
        <taxon>Dikarya</taxon>
        <taxon>Ascomycota</taxon>
        <taxon>Pezizomycotina</taxon>
        <taxon>Dothideomycetes</taxon>
        <taxon>Dothideomycetes incertae sedis</taxon>
        <taxon>Botryosphaeriales</taxon>
        <taxon>Botryosphaeriaceae</taxon>
        <taxon>Lasiodiplodia</taxon>
    </lineage>
</organism>
<gene>
    <name evidence="1" type="ORF">O1611_g5028</name>
</gene>